<evidence type="ECO:0000256" key="8">
    <source>
        <dbReference type="ARBA" id="ARBA00042300"/>
    </source>
</evidence>
<organism evidence="19 20">
    <name type="scientific">Cerrena zonata</name>
    <dbReference type="NCBI Taxonomy" id="2478898"/>
    <lineage>
        <taxon>Eukaryota</taxon>
        <taxon>Fungi</taxon>
        <taxon>Dikarya</taxon>
        <taxon>Basidiomycota</taxon>
        <taxon>Agaricomycotina</taxon>
        <taxon>Agaricomycetes</taxon>
        <taxon>Polyporales</taxon>
        <taxon>Cerrenaceae</taxon>
        <taxon>Cerrena</taxon>
    </lineage>
</organism>
<evidence type="ECO:0000256" key="4">
    <source>
        <dbReference type="ARBA" id="ARBA00022801"/>
    </source>
</evidence>
<dbReference type="PANTHER" id="PTHR20963">
    <property type="entry name" value="MULTIPLE INOSITOL POLYPHOSPHATE PHOSPHATASE-RELATED"/>
    <property type="match status" value="1"/>
</dbReference>
<evidence type="ECO:0000256" key="6">
    <source>
        <dbReference type="ARBA" id="ARBA00023180"/>
    </source>
</evidence>
<dbReference type="PROSITE" id="PS00778">
    <property type="entry name" value="HIS_ACID_PHOSPHAT_2"/>
    <property type="match status" value="1"/>
</dbReference>
<comment type="subunit">
    <text evidence="2">Monomer.</text>
</comment>
<dbReference type="Pfam" id="PF00328">
    <property type="entry name" value="His_Phos_2"/>
    <property type="match status" value="1"/>
</dbReference>
<keyword evidence="5 17" id="KW-1015">Disulfide bond</keyword>
<keyword evidence="4" id="KW-0378">Hydrolase</keyword>
<evidence type="ECO:0000256" key="5">
    <source>
        <dbReference type="ARBA" id="ARBA00023157"/>
    </source>
</evidence>
<evidence type="ECO:0000256" key="16">
    <source>
        <dbReference type="PIRSR" id="PIRSR000894-1"/>
    </source>
</evidence>
<evidence type="ECO:0000256" key="17">
    <source>
        <dbReference type="PIRSR" id="PIRSR000894-2"/>
    </source>
</evidence>
<comment type="catalytic activity">
    <reaction evidence="11">
        <text>1D-myo-inositol 1,2,6-trisphosphate + H2O = 1D-myo-inositol 1,2-bisphosphate + phosphate</text>
        <dbReference type="Rhea" id="RHEA:77131"/>
        <dbReference type="ChEBI" id="CHEBI:15377"/>
        <dbReference type="ChEBI" id="CHEBI:43474"/>
        <dbReference type="ChEBI" id="CHEBI:195537"/>
        <dbReference type="ChEBI" id="CHEBI:195539"/>
    </reaction>
    <physiologicalReaction direction="left-to-right" evidence="11">
        <dbReference type="Rhea" id="RHEA:77132"/>
    </physiologicalReaction>
</comment>
<dbReference type="CDD" id="cd07061">
    <property type="entry name" value="HP_HAP_like"/>
    <property type="match status" value="1"/>
</dbReference>
<feature type="active site" description="Proton donor" evidence="16">
    <location>
        <position position="339"/>
    </location>
</feature>
<evidence type="ECO:0000256" key="14">
    <source>
        <dbReference type="ARBA" id="ARBA00044106"/>
    </source>
</evidence>
<dbReference type="SUPFAM" id="SSF53254">
    <property type="entry name" value="Phosphoglycerate mutase-like"/>
    <property type="match status" value="1"/>
</dbReference>
<comment type="caution">
    <text evidence="19">The sequence shown here is derived from an EMBL/GenBank/DDBJ whole genome shotgun (WGS) entry which is preliminary data.</text>
</comment>
<proteinExistence type="predicted"/>
<dbReference type="GO" id="GO:0005576">
    <property type="term" value="C:extracellular region"/>
    <property type="evidence" value="ECO:0007669"/>
    <property type="project" value="UniProtKB-SubCell"/>
</dbReference>
<evidence type="ECO:0000256" key="15">
    <source>
        <dbReference type="ARBA" id="ARBA00044262"/>
    </source>
</evidence>
<feature type="disulfide bond" evidence="17">
    <location>
        <begin position="243"/>
        <end position="257"/>
    </location>
</feature>
<evidence type="ECO:0000256" key="11">
    <source>
        <dbReference type="ARBA" id="ARBA00043721"/>
    </source>
</evidence>
<dbReference type="Proteomes" id="UP001385951">
    <property type="component" value="Unassembled WGS sequence"/>
</dbReference>
<evidence type="ECO:0000256" key="7">
    <source>
        <dbReference type="ARBA" id="ARBA00041857"/>
    </source>
</evidence>
<dbReference type="EMBL" id="JASBNA010000021">
    <property type="protein sequence ID" value="KAK7685198.1"/>
    <property type="molecule type" value="Genomic_DNA"/>
</dbReference>
<comment type="catalytic activity">
    <reaction evidence="13">
        <text>1D-myo-inositol hexakisphosphate + H2O = 1D-myo-inositol 1,2,4,5,6-pentakisphosphate + phosphate</text>
        <dbReference type="Rhea" id="RHEA:16989"/>
        <dbReference type="ChEBI" id="CHEBI:15377"/>
        <dbReference type="ChEBI" id="CHEBI:43474"/>
        <dbReference type="ChEBI" id="CHEBI:57798"/>
        <dbReference type="ChEBI" id="CHEBI:58130"/>
        <dbReference type="EC" id="3.1.3.8"/>
    </reaction>
    <physiologicalReaction direction="left-to-right" evidence="13">
        <dbReference type="Rhea" id="RHEA:16990"/>
    </physiologicalReaction>
</comment>
<name>A0AAW0FVU1_9APHY</name>
<dbReference type="AlphaFoldDB" id="A0AAW0FVU1"/>
<protein>
    <recommendedName>
        <fullName evidence="14">Phytase A</fullName>
    </recommendedName>
    <alternativeName>
        <fullName evidence="15">Histidine acid phosphatase phyA</fullName>
    </alternativeName>
    <alternativeName>
        <fullName evidence="8">Myo-inositol hexakisphosphate phosphohydrolase A</fullName>
    </alternativeName>
    <alternativeName>
        <fullName evidence="7">Myo-inositol-hexaphosphate 3-phosphohydrolase A</fullName>
    </alternativeName>
</protein>
<feature type="signal peptide" evidence="18">
    <location>
        <begin position="1"/>
        <end position="19"/>
    </location>
</feature>
<evidence type="ECO:0000256" key="10">
    <source>
        <dbReference type="ARBA" id="ARBA00043675"/>
    </source>
</evidence>
<evidence type="ECO:0000256" key="18">
    <source>
        <dbReference type="SAM" id="SignalP"/>
    </source>
</evidence>
<evidence type="ECO:0000256" key="2">
    <source>
        <dbReference type="ARBA" id="ARBA00011245"/>
    </source>
</evidence>
<feature type="disulfide bond" evidence="17">
    <location>
        <begin position="197"/>
        <end position="438"/>
    </location>
</feature>
<dbReference type="PANTHER" id="PTHR20963:SF24">
    <property type="entry name" value="3-PHYTASE B"/>
    <property type="match status" value="1"/>
</dbReference>
<dbReference type="InterPro" id="IPR033379">
    <property type="entry name" value="Acid_Pase_AS"/>
</dbReference>
<comment type="catalytic activity">
    <reaction evidence="9">
        <text>1D-myo-inositol 1,2,5,6-tetrakisphosphate + H2O = 1D-myo-inositol 1,2,6-trisphosphate + phosphate</text>
        <dbReference type="Rhea" id="RHEA:77119"/>
        <dbReference type="ChEBI" id="CHEBI:15377"/>
        <dbReference type="ChEBI" id="CHEBI:43474"/>
        <dbReference type="ChEBI" id="CHEBI:195535"/>
        <dbReference type="ChEBI" id="CHEBI:195537"/>
    </reaction>
    <physiologicalReaction direction="left-to-right" evidence="9">
        <dbReference type="Rhea" id="RHEA:77120"/>
    </physiologicalReaction>
</comment>
<comment type="catalytic activity">
    <reaction evidence="12">
        <text>1D-myo-inositol 1,2,4,5,6-pentakisphosphate + H2O = 1D-myo-inositol 1,2,5,6-tetrakisphosphate + phosphate</text>
        <dbReference type="Rhea" id="RHEA:77115"/>
        <dbReference type="ChEBI" id="CHEBI:15377"/>
        <dbReference type="ChEBI" id="CHEBI:43474"/>
        <dbReference type="ChEBI" id="CHEBI:57798"/>
        <dbReference type="ChEBI" id="CHEBI:195535"/>
    </reaction>
    <physiologicalReaction direction="left-to-right" evidence="12">
        <dbReference type="Rhea" id="RHEA:77116"/>
    </physiologicalReaction>
</comment>
<keyword evidence="6" id="KW-0325">Glycoprotein</keyword>
<accession>A0AAW0FVU1</accession>
<feature type="active site" description="Nucleophile" evidence="16">
    <location>
        <position position="72"/>
    </location>
</feature>
<dbReference type="PROSITE" id="PS00616">
    <property type="entry name" value="HIS_ACID_PHOSPHAT_1"/>
    <property type="match status" value="1"/>
</dbReference>
<gene>
    <name evidence="19" type="ORF">QCA50_011561</name>
</gene>
<reference evidence="19 20" key="1">
    <citation type="submission" date="2022-09" db="EMBL/GenBank/DDBJ databases">
        <authorList>
            <person name="Palmer J.M."/>
        </authorList>
    </citation>
    <scope>NUCLEOTIDE SEQUENCE [LARGE SCALE GENOMIC DNA]</scope>
    <source>
        <strain evidence="19 20">DSM 7382</strain>
    </source>
</reference>
<keyword evidence="3" id="KW-0964">Secreted</keyword>
<dbReference type="InterPro" id="IPR016274">
    <property type="entry name" value="Histidine_acid_Pase_euk"/>
</dbReference>
<sequence>MMIVDVLPVLAGLVYLANGSPVNLARTITPDLNVSAELQRTWAPYTPYFAAEPYQAPAQGCEVTQVNIIQRHGARFPTSGASTRIKAALAKIQSVSNYTDSRLDFLKTYTYDLGVADLVPFGAAQSFDAGLEAFQRYSNLVNSSNIPFVRASGSDRVVATAGNWTAGFATGSQKTLTPVINLIIDEAKNDTLDDSMCPSVGDSDAQTDQWLSVFAPSITANLNAAAPGANLTDADIFNLISLCPFDTVAHEKPSPFCDLFAAEKDAFSGFSYSGDLDKFYNTGYGQELGAVQGVGYINELIARLTGTPVRDNTQTNRTLDTDPATFPFNRTIYADFSHDNQMIAIFSAMGLFKQKAPLSTTEPDASRTWFTARLVPFSARMVVEKLQCGETQNVRVLVNDAQQPLEFCGTGNGICTVDAFVESQSFARNDGEGDFAKCFA</sequence>
<dbReference type="GO" id="GO:0003993">
    <property type="term" value="F:acid phosphatase activity"/>
    <property type="evidence" value="ECO:0007669"/>
    <property type="project" value="TreeGrafter"/>
</dbReference>
<keyword evidence="18" id="KW-0732">Signal</keyword>
<evidence type="ECO:0000256" key="1">
    <source>
        <dbReference type="ARBA" id="ARBA00004613"/>
    </source>
</evidence>
<evidence type="ECO:0000256" key="3">
    <source>
        <dbReference type="ARBA" id="ARBA00022525"/>
    </source>
</evidence>
<evidence type="ECO:0000256" key="9">
    <source>
        <dbReference type="ARBA" id="ARBA00043670"/>
    </source>
</evidence>
<keyword evidence="20" id="KW-1185">Reference proteome</keyword>
<feature type="disulfide bond" evidence="17">
    <location>
        <begin position="408"/>
        <end position="415"/>
    </location>
</feature>
<feature type="chain" id="PRO_5044012991" description="Phytase A" evidence="18">
    <location>
        <begin position="20"/>
        <end position="440"/>
    </location>
</feature>
<dbReference type="PIRSF" id="PIRSF000894">
    <property type="entry name" value="Acid_phosphatase"/>
    <property type="match status" value="1"/>
</dbReference>
<dbReference type="GO" id="GO:0016158">
    <property type="term" value="F:inositol hexakisphosphate 3-phosphatase activity"/>
    <property type="evidence" value="ECO:0007669"/>
    <property type="project" value="UniProtKB-EC"/>
</dbReference>
<dbReference type="InterPro" id="IPR000560">
    <property type="entry name" value="His_Pase_clade-2"/>
</dbReference>
<evidence type="ECO:0000313" key="19">
    <source>
        <dbReference type="EMBL" id="KAK7685198.1"/>
    </source>
</evidence>
<dbReference type="Gene3D" id="3.40.50.1240">
    <property type="entry name" value="Phosphoglycerate mutase-like"/>
    <property type="match status" value="1"/>
</dbReference>
<feature type="disulfide bond" evidence="17">
    <location>
        <begin position="61"/>
        <end position="388"/>
    </location>
</feature>
<evidence type="ECO:0000256" key="13">
    <source>
        <dbReference type="ARBA" id="ARBA00043788"/>
    </source>
</evidence>
<evidence type="ECO:0000313" key="20">
    <source>
        <dbReference type="Proteomes" id="UP001385951"/>
    </source>
</evidence>
<evidence type="ECO:0000256" key="12">
    <source>
        <dbReference type="ARBA" id="ARBA00043748"/>
    </source>
</evidence>
<dbReference type="InterPro" id="IPR029033">
    <property type="entry name" value="His_PPase_superfam"/>
</dbReference>
<comment type="catalytic activity">
    <reaction evidence="10">
        <text>1D-myo-inositol 1,2-bisphosphate + H2O = 1D-myo-inositol 2-phosphate + phosphate</text>
        <dbReference type="Rhea" id="RHEA:77135"/>
        <dbReference type="ChEBI" id="CHEBI:15377"/>
        <dbReference type="ChEBI" id="CHEBI:43474"/>
        <dbReference type="ChEBI" id="CHEBI:84142"/>
        <dbReference type="ChEBI" id="CHEBI:195539"/>
    </reaction>
    <physiologicalReaction direction="left-to-right" evidence="10">
        <dbReference type="Rhea" id="RHEA:77136"/>
    </physiologicalReaction>
</comment>
<comment type="subcellular location">
    <subcellularLocation>
        <location evidence="1">Secreted</location>
    </subcellularLocation>
</comment>